<evidence type="ECO:0000313" key="3">
    <source>
        <dbReference type="Proteomes" id="UP000199529"/>
    </source>
</evidence>
<dbReference type="Pfam" id="PF13349">
    <property type="entry name" value="DUF4097"/>
    <property type="match status" value="1"/>
</dbReference>
<protein>
    <submittedName>
        <fullName evidence="2">Putative adhesin</fullName>
    </submittedName>
</protein>
<dbReference type="AlphaFoldDB" id="A0A1H2V1M1"/>
<sequence>MPTFDTPEPISATIDVVLGDVRIVAADRADTVVDVRPTDPSRKADVKAAELTRVEFSDGELLVKAEKRWRHYGPRDGGSVEVLIELPTGSRVRGESAQGDFRGEGRLGECRFRTSVGAIRLDATGPLNAKTATGAVAVDHVAGAVEAATGSGELRIRRIDGAGVFKNSNGETRIGEIGGEARLSAANGSITVEKARDSVRAKAANGDIRIGEVARGTVALDVSVGELEVGIREGTAAYLDLNTTIGRVHNSLNSVDAPGEAEETVEVRASTVSGDIIVRHSSLVDG</sequence>
<dbReference type="EMBL" id="FNOK01000004">
    <property type="protein sequence ID" value="SDW62193.1"/>
    <property type="molecule type" value="Genomic_DNA"/>
</dbReference>
<organism evidence="2 3">
    <name type="scientific">Saccharopolyspora shandongensis</name>
    <dbReference type="NCBI Taxonomy" id="418495"/>
    <lineage>
        <taxon>Bacteria</taxon>
        <taxon>Bacillati</taxon>
        <taxon>Actinomycetota</taxon>
        <taxon>Actinomycetes</taxon>
        <taxon>Pseudonocardiales</taxon>
        <taxon>Pseudonocardiaceae</taxon>
        <taxon>Saccharopolyspora</taxon>
    </lineage>
</organism>
<gene>
    <name evidence="2" type="ORF">SAMN05216215_1004165</name>
</gene>
<accession>A0A1H2V1M1</accession>
<feature type="domain" description="DUF4097" evidence="1">
    <location>
        <begin position="18"/>
        <end position="278"/>
    </location>
</feature>
<evidence type="ECO:0000259" key="1">
    <source>
        <dbReference type="Pfam" id="PF13349"/>
    </source>
</evidence>
<reference evidence="3" key="1">
    <citation type="submission" date="2016-10" db="EMBL/GenBank/DDBJ databases">
        <authorList>
            <person name="Varghese N."/>
            <person name="Submissions S."/>
        </authorList>
    </citation>
    <scope>NUCLEOTIDE SEQUENCE [LARGE SCALE GENOMIC DNA]</scope>
    <source>
        <strain evidence="3">CGMCC 4.3530</strain>
    </source>
</reference>
<keyword evidence="3" id="KW-1185">Reference proteome</keyword>
<dbReference type="InterPro" id="IPR025164">
    <property type="entry name" value="Toastrack_DUF4097"/>
</dbReference>
<dbReference type="OrthoDB" id="3252095at2"/>
<dbReference type="Proteomes" id="UP000199529">
    <property type="component" value="Unassembled WGS sequence"/>
</dbReference>
<proteinExistence type="predicted"/>
<dbReference type="STRING" id="418495.SAMN05216215_1004165"/>
<evidence type="ECO:0000313" key="2">
    <source>
        <dbReference type="EMBL" id="SDW62193.1"/>
    </source>
</evidence>
<name>A0A1H2V1M1_9PSEU</name>
<dbReference type="RefSeq" id="WP_093262134.1">
    <property type="nucleotide sequence ID" value="NZ_FNOK01000004.1"/>
</dbReference>